<protein>
    <submittedName>
        <fullName evidence="2">Pimeloyl-ACP methyl ester carboxylesterase</fullName>
    </submittedName>
</protein>
<dbReference type="InterPro" id="IPR051340">
    <property type="entry name" value="Haloalkane_dehalogenase"/>
</dbReference>
<accession>A0A1T5G9Q9</accession>
<feature type="domain" description="AB hydrolase-1" evidence="1">
    <location>
        <begin position="8"/>
        <end position="228"/>
    </location>
</feature>
<dbReference type="GO" id="GO:0004301">
    <property type="term" value="F:epoxide hydrolase activity"/>
    <property type="evidence" value="ECO:0007669"/>
    <property type="project" value="TreeGrafter"/>
</dbReference>
<dbReference type="STRING" id="439228.SAMN06295920_11319"/>
<organism evidence="2 3">
    <name type="scientific">Rhizorhabdus histidinilytica</name>
    <dbReference type="NCBI Taxonomy" id="439228"/>
    <lineage>
        <taxon>Bacteria</taxon>
        <taxon>Pseudomonadati</taxon>
        <taxon>Pseudomonadota</taxon>
        <taxon>Alphaproteobacteria</taxon>
        <taxon>Sphingomonadales</taxon>
        <taxon>Sphingomonadaceae</taxon>
        <taxon>Rhizorhabdus</taxon>
    </lineage>
</organism>
<keyword evidence="3" id="KW-1185">Reference proteome</keyword>
<dbReference type="RefSeq" id="WP_176152671.1">
    <property type="nucleotide sequence ID" value="NZ_FUYM01000013.1"/>
</dbReference>
<evidence type="ECO:0000259" key="1">
    <source>
        <dbReference type="Pfam" id="PF12697"/>
    </source>
</evidence>
<evidence type="ECO:0000313" key="3">
    <source>
        <dbReference type="Proteomes" id="UP000189818"/>
    </source>
</evidence>
<dbReference type="InterPro" id="IPR029058">
    <property type="entry name" value="AB_hydrolase_fold"/>
</dbReference>
<dbReference type="PANTHER" id="PTHR42977">
    <property type="entry name" value="HYDROLASE-RELATED"/>
    <property type="match status" value="1"/>
</dbReference>
<name>A0A1T5G9Q9_9SPHN</name>
<dbReference type="AlphaFoldDB" id="A0A1T5G9Q9"/>
<dbReference type="Gene3D" id="3.40.50.1820">
    <property type="entry name" value="alpha/beta hydrolase"/>
    <property type="match status" value="1"/>
</dbReference>
<sequence length="238" mass="25190">MAARIPTILLIHGSWLGGWCWRPVRDALARKGLASSAPTLTGLGDRAHLGGPATGLQAHVADVVEHLHFLDGDDVVIVGHSYGSAVAAEVAALRPDLVRLQIALDGFTLAPGQSVFGRHPELEPLFAALISADAPDLVQPPDSAFLGLPDTADTARLMARLRPTPACVNREARRPGQEPAACERHYVRFTGFPFFEETARLAAEAGWRTSAIDAGHMAIVTHAEAVADRIAAIVAGRA</sequence>
<dbReference type="EMBL" id="FUYM01000013">
    <property type="protein sequence ID" value="SKC05233.1"/>
    <property type="molecule type" value="Genomic_DNA"/>
</dbReference>
<dbReference type="Pfam" id="PF12697">
    <property type="entry name" value="Abhydrolase_6"/>
    <property type="match status" value="1"/>
</dbReference>
<dbReference type="SUPFAM" id="SSF53474">
    <property type="entry name" value="alpha/beta-Hydrolases"/>
    <property type="match status" value="1"/>
</dbReference>
<dbReference type="InterPro" id="IPR000073">
    <property type="entry name" value="AB_hydrolase_1"/>
</dbReference>
<dbReference type="Proteomes" id="UP000189818">
    <property type="component" value="Unassembled WGS sequence"/>
</dbReference>
<dbReference type="PANTHER" id="PTHR42977:SF1">
    <property type="entry name" value="BLR6576 PROTEIN"/>
    <property type="match status" value="1"/>
</dbReference>
<reference evidence="3" key="1">
    <citation type="submission" date="2017-02" db="EMBL/GenBank/DDBJ databases">
        <authorList>
            <person name="Varghese N."/>
            <person name="Submissions S."/>
        </authorList>
    </citation>
    <scope>NUCLEOTIDE SEQUENCE [LARGE SCALE GENOMIC DNA]</scope>
    <source>
        <strain evidence="3">UM2</strain>
    </source>
</reference>
<gene>
    <name evidence="2" type="ORF">SAMN06295920_11319</name>
</gene>
<evidence type="ECO:0000313" key="2">
    <source>
        <dbReference type="EMBL" id="SKC05233.1"/>
    </source>
</evidence>
<proteinExistence type="predicted"/>